<protein>
    <submittedName>
        <fullName evidence="1">Uncharacterized protein</fullName>
    </submittedName>
</protein>
<organism evidence="1 2">
    <name type="scientific">Helicocarpus griseus UAMH5409</name>
    <dbReference type="NCBI Taxonomy" id="1447875"/>
    <lineage>
        <taxon>Eukaryota</taxon>
        <taxon>Fungi</taxon>
        <taxon>Dikarya</taxon>
        <taxon>Ascomycota</taxon>
        <taxon>Pezizomycotina</taxon>
        <taxon>Eurotiomycetes</taxon>
        <taxon>Eurotiomycetidae</taxon>
        <taxon>Onygenales</taxon>
        <taxon>Ajellomycetaceae</taxon>
        <taxon>Helicocarpus</taxon>
    </lineage>
</organism>
<gene>
    <name evidence="1" type="ORF">AJ79_03686</name>
</gene>
<accession>A0A2B7XY54</accession>
<dbReference type="Proteomes" id="UP000223968">
    <property type="component" value="Unassembled WGS sequence"/>
</dbReference>
<dbReference type="OrthoDB" id="4840035at2759"/>
<name>A0A2B7XY54_9EURO</name>
<keyword evidence="2" id="KW-1185">Reference proteome</keyword>
<dbReference type="EMBL" id="PDNB01000046">
    <property type="protein sequence ID" value="PGH13407.1"/>
    <property type="molecule type" value="Genomic_DNA"/>
</dbReference>
<sequence length="137" mass="15563">MVYSLICQLLRLMPPEDMRVLCPEMKNKLTTLNIENWKTALDLLKSLLESTPSLQYCVIHGVNTLESGTGDMLKEFLQIILAHVKNSSTPLRLLLATSGHSRTLDSLVTGVESKALMEQTLKHMRTREQFLDSKMFE</sequence>
<proteinExistence type="predicted"/>
<dbReference type="AlphaFoldDB" id="A0A2B7XY54"/>
<evidence type="ECO:0000313" key="1">
    <source>
        <dbReference type="EMBL" id="PGH13407.1"/>
    </source>
</evidence>
<dbReference type="STRING" id="1447875.A0A2B7XY54"/>
<comment type="caution">
    <text evidence="1">The sequence shown here is derived from an EMBL/GenBank/DDBJ whole genome shotgun (WGS) entry which is preliminary data.</text>
</comment>
<reference evidence="1 2" key="1">
    <citation type="submission" date="2017-10" db="EMBL/GenBank/DDBJ databases">
        <title>Comparative genomics in systemic dimorphic fungi from Ajellomycetaceae.</title>
        <authorList>
            <person name="Munoz J.F."/>
            <person name="Mcewen J.G."/>
            <person name="Clay O.K."/>
            <person name="Cuomo C.A."/>
        </authorList>
    </citation>
    <scope>NUCLEOTIDE SEQUENCE [LARGE SCALE GENOMIC DNA]</scope>
    <source>
        <strain evidence="1 2">UAMH5409</strain>
    </source>
</reference>
<evidence type="ECO:0000313" key="2">
    <source>
        <dbReference type="Proteomes" id="UP000223968"/>
    </source>
</evidence>